<dbReference type="Pfam" id="PF00213">
    <property type="entry name" value="OSCP"/>
    <property type="match status" value="1"/>
</dbReference>
<accession>A0A8J2U235</accession>
<dbReference type="PANTHER" id="PTHR11910">
    <property type="entry name" value="ATP SYNTHASE DELTA CHAIN"/>
    <property type="match status" value="1"/>
</dbReference>
<dbReference type="EMBL" id="BMDX01000001">
    <property type="protein sequence ID" value="GGA65289.1"/>
    <property type="molecule type" value="Genomic_DNA"/>
</dbReference>
<keyword evidence="2 8" id="KW-0813">Transport</keyword>
<keyword evidence="5 8" id="KW-0472">Membrane</keyword>
<dbReference type="PRINTS" id="PR00125">
    <property type="entry name" value="ATPASEDELTA"/>
</dbReference>
<dbReference type="GO" id="GO:0005886">
    <property type="term" value="C:plasma membrane"/>
    <property type="evidence" value="ECO:0007669"/>
    <property type="project" value="UniProtKB-SubCell"/>
</dbReference>
<comment type="similarity">
    <text evidence="8">Belongs to the ATPase delta chain family.</text>
</comment>
<sequence length="177" mass="19481">MSELTTVARPYAKAAFDFAVEQKALDKWSTMLSFAAEVAKNETVATLLASGEAPERIADLFIQVCGDECDEHGQNLIKVMAENGRLAALPDVQDIYAELVTEHQKQADVYVTSANELTDAQKKQVTEAMTKRLAREVRLHCTVDTELVGGMIIKVDDLVIDNTVRGKLERLAEALQS</sequence>
<evidence type="ECO:0000256" key="8">
    <source>
        <dbReference type="HAMAP-Rule" id="MF_01416"/>
    </source>
</evidence>
<evidence type="ECO:0000256" key="6">
    <source>
        <dbReference type="ARBA" id="ARBA00023196"/>
    </source>
</evidence>
<proteinExistence type="inferred from homology"/>
<comment type="subcellular location">
    <subcellularLocation>
        <location evidence="8">Cell membrane</location>
        <topology evidence="8">Peripheral membrane protein</topology>
    </subcellularLocation>
    <subcellularLocation>
        <location evidence="1">Membrane</location>
    </subcellularLocation>
</comment>
<evidence type="ECO:0000256" key="2">
    <source>
        <dbReference type="ARBA" id="ARBA00022448"/>
    </source>
</evidence>
<evidence type="ECO:0000256" key="5">
    <source>
        <dbReference type="ARBA" id="ARBA00023136"/>
    </source>
</evidence>
<dbReference type="NCBIfam" id="NF004404">
    <property type="entry name" value="PRK05758.2-5"/>
    <property type="match status" value="1"/>
</dbReference>
<comment type="function">
    <text evidence="8">F(1)F(0) ATP synthase produces ATP from ADP in the presence of a proton or sodium gradient. F-type ATPases consist of two structural domains, F(1) containing the extramembraneous catalytic core and F(0) containing the membrane proton channel, linked together by a central stalk and a peripheral stalk. During catalysis, ATP synthesis in the catalytic domain of F(1) is coupled via a rotary mechanism of the central stalk subunits to proton translocation.</text>
</comment>
<keyword evidence="10" id="KW-1185">Reference proteome</keyword>
<dbReference type="OrthoDB" id="9816221at2"/>
<keyword evidence="3 8" id="KW-0375">Hydrogen ion transport</keyword>
<comment type="function">
    <text evidence="8">This protein is part of the stalk that links CF(0) to CF(1). It either transmits conformational changes from CF(0) to CF(1) or is implicated in proton conduction.</text>
</comment>
<dbReference type="Proteomes" id="UP000619743">
    <property type="component" value="Unassembled WGS sequence"/>
</dbReference>
<evidence type="ECO:0000256" key="4">
    <source>
        <dbReference type="ARBA" id="ARBA00023065"/>
    </source>
</evidence>
<dbReference type="HAMAP" id="MF_01416">
    <property type="entry name" value="ATP_synth_delta_bact"/>
    <property type="match status" value="1"/>
</dbReference>
<reference evidence="10" key="1">
    <citation type="journal article" date="2019" name="Int. J. Syst. Evol. Microbiol.">
        <title>The Global Catalogue of Microorganisms (GCM) 10K type strain sequencing project: providing services to taxonomists for standard genome sequencing and annotation.</title>
        <authorList>
            <consortium name="The Broad Institute Genomics Platform"/>
            <consortium name="The Broad Institute Genome Sequencing Center for Infectious Disease"/>
            <person name="Wu L."/>
            <person name="Ma J."/>
        </authorList>
    </citation>
    <scope>NUCLEOTIDE SEQUENCE [LARGE SCALE GENOMIC DNA]</scope>
    <source>
        <strain evidence="10">CGMCC 1.10130</strain>
    </source>
</reference>
<dbReference type="NCBIfam" id="TIGR01145">
    <property type="entry name" value="ATP_synt_delta"/>
    <property type="match status" value="1"/>
</dbReference>
<protein>
    <recommendedName>
        <fullName evidence="8">ATP synthase subunit delta</fullName>
    </recommendedName>
    <alternativeName>
        <fullName evidence="8">ATP synthase F(1) sector subunit delta</fullName>
    </alternativeName>
    <alternativeName>
        <fullName evidence="8">F-type ATPase subunit delta</fullName>
        <shortName evidence="8">F-ATPase subunit delta</shortName>
    </alternativeName>
</protein>
<name>A0A8J2U235_9GAMM</name>
<gene>
    <name evidence="8 9" type="primary">atpH</name>
    <name evidence="9" type="ORF">GCM10011369_03410</name>
</gene>
<evidence type="ECO:0000256" key="1">
    <source>
        <dbReference type="ARBA" id="ARBA00004370"/>
    </source>
</evidence>
<dbReference type="GO" id="GO:0046933">
    <property type="term" value="F:proton-transporting ATP synthase activity, rotational mechanism"/>
    <property type="evidence" value="ECO:0007669"/>
    <property type="project" value="UniProtKB-UniRule"/>
</dbReference>
<comment type="caution">
    <text evidence="9">The sequence shown here is derived from an EMBL/GenBank/DDBJ whole genome shotgun (WGS) entry which is preliminary data.</text>
</comment>
<evidence type="ECO:0000256" key="3">
    <source>
        <dbReference type="ARBA" id="ARBA00022781"/>
    </source>
</evidence>
<dbReference type="InterPro" id="IPR000711">
    <property type="entry name" value="ATPase_OSCP/dsu"/>
</dbReference>
<dbReference type="NCBIfam" id="NF004402">
    <property type="entry name" value="PRK05758.2-2"/>
    <property type="match status" value="1"/>
</dbReference>
<keyword evidence="7 8" id="KW-0066">ATP synthesis</keyword>
<dbReference type="Gene3D" id="1.10.520.20">
    <property type="entry name" value="N-terminal domain of the delta subunit of the F1F0-ATP synthase"/>
    <property type="match status" value="1"/>
</dbReference>
<keyword evidence="4 8" id="KW-0406">Ion transport</keyword>
<evidence type="ECO:0000313" key="9">
    <source>
        <dbReference type="EMBL" id="GGA65289.1"/>
    </source>
</evidence>
<dbReference type="RefSeq" id="WP_087504339.1">
    <property type="nucleotide sequence ID" value="NZ_BMDX01000001.1"/>
</dbReference>
<dbReference type="GO" id="GO:0045259">
    <property type="term" value="C:proton-transporting ATP synthase complex"/>
    <property type="evidence" value="ECO:0007669"/>
    <property type="project" value="UniProtKB-KW"/>
</dbReference>
<dbReference type="InterPro" id="IPR026015">
    <property type="entry name" value="ATP_synth_OSCP/delta_N_sf"/>
</dbReference>
<keyword evidence="8" id="KW-1003">Cell membrane</keyword>
<evidence type="ECO:0000256" key="7">
    <source>
        <dbReference type="ARBA" id="ARBA00023310"/>
    </source>
</evidence>
<organism evidence="9 10">
    <name type="scientific">Neiella marina</name>
    <dbReference type="NCBI Taxonomy" id="508461"/>
    <lineage>
        <taxon>Bacteria</taxon>
        <taxon>Pseudomonadati</taxon>
        <taxon>Pseudomonadota</taxon>
        <taxon>Gammaproteobacteria</taxon>
        <taxon>Alteromonadales</taxon>
        <taxon>Echinimonadaceae</taxon>
        <taxon>Neiella</taxon>
    </lineage>
</organism>
<dbReference type="AlphaFoldDB" id="A0A8J2U235"/>
<evidence type="ECO:0000313" key="10">
    <source>
        <dbReference type="Proteomes" id="UP000619743"/>
    </source>
</evidence>
<dbReference type="SUPFAM" id="SSF47928">
    <property type="entry name" value="N-terminal domain of the delta subunit of the F1F0-ATP synthase"/>
    <property type="match status" value="1"/>
</dbReference>
<keyword evidence="6 8" id="KW-0139">CF(1)</keyword>